<keyword evidence="3" id="KW-0067">ATP-binding</keyword>
<evidence type="ECO:0000313" key="4">
    <source>
        <dbReference type="Proteomes" id="UP001219518"/>
    </source>
</evidence>
<comment type="caution">
    <text evidence="3">The sequence shown here is derived from an EMBL/GenBank/DDBJ whole genome shotgun (WGS) entry which is preliminary data.</text>
</comment>
<dbReference type="Pfam" id="PF20700">
    <property type="entry name" value="Mutator"/>
    <property type="match status" value="1"/>
</dbReference>
<dbReference type="PANTHER" id="PTHR33309:SF3">
    <property type="entry name" value="CCHC-TYPE DOMAIN-CONTAINING PROTEIN"/>
    <property type="match status" value="1"/>
</dbReference>
<feature type="compositionally biased region" description="Basic residues" evidence="1">
    <location>
        <begin position="1"/>
        <end position="10"/>
    </location>
</feature>
<sequence length="617" mass="68679">MDLLSKKYRPSRAESRLPRNKQLSKARATKRANQEKAAEEERKRQEKECTPRSSGATGVGKSGEKFRRFDFSGTSVTADEYFILHSSALDSVVTGKCPHCAFDALKADISRHQGFAFTITVRCSHCDEEISQIQSSPRVTSSESSRPPFDVNRKLVEGFVNIGAGYTAMVKFGAALGMKVMDQSTYRDHLKKLVEESVNLKEAILAKSRAAVREFYEMENPELKGQEVIDVHVSYDGSWHKRGFTSNYGFVSVIEINTGLAIDFETFSKYCHICAINAAELGDESEEFKEWYTAHTEMDECNSNFTGFSGNMESDGAVVLWKRSIQEAKMRYTKFVSDGDAKSLPALLKAKPYGDNIIIEKDECVNHIGKRMGTALRNIVKDSSKRKETLGGAAPGALTQVKIDKLQGYYQKAFVTNAPDVEKMRNAILATPHHYASTDAKPMHMYCPQGKDSWCFYQREKAANRRSKPSHTQLTTTINQRVFQAILPVYERLSDINLLDKCKGMLTQNANESLHNSVWSKVPKVTFVAKGRLDVGVTKAVGEYNMGCGNLALLSAEVTERPASAQSLENADRLDKKRINQSDCKSTVEAKKKRATKKKSKKSKKGSSGRYAAGAGD</sequence>
<feature type="region of interest" description="Disordered" evidence="1">
    <location>
        <begin position="564"/>
        <end position="617"/>
    </location>
</feature>
<feature type="domain" description="Mutator-like transposase" evidence="2">
    <location>
        <begin position="96"/>
        <end position="455"/>
    </location>
</feature>
<proteinExistence type="predicted"/>
<feature type="compositionally biased region" description="Basic and acidic residues" evidence="1">
    <location>
        <begin position="32"/>
        <end position="50"/>
    </location>
</feature>
<name>A0AAE1HHG9_9NEOP</name>
<reference evidence="3" key="2">
    <citation type="journal article" date="2023" name="BMC Genomics">
        <title>Pest status, molecular evolution, and epigenetic factors derived from the genome assembly of Frankliniella fusca, a thysanopteran phytovirus vector.</title>
        <authorList>
            <person name="Catto M.A."/>
            <person name="Labadie P.E."/>
            <person name="Jacobson A.L."/>
            <person name="Kennedy G.G."/>
            <person name="Srinivasan R."/>
            <person name="Hunt B.G."/>
        </authorList>
    </citation>
    <scope>NUCLEOTIDE SEQUENCE</scope>
    <source>
        <strain evidence="3">PL_HMW_Pooled</strain>
    </source>
</reference>
<keyword evidence="3" id="KW-0347">Helicase</keyword>
<protein>
    <submittedName>
        <fullName evidence="3">Pre-mRNA-splicing factor ATP-dependent RNA helicase DHX32</fullName>
    </submittedName>
</protein>
<feature type="compositionally biased region" description="Basic residues" evidence="1">
    <location>
        <begin position="591"/>
        <end position="607"/>
    </location>
</feature>
<keyword evidence="4" id="KW-1185">Reference proteome</keyword>
<feature type="compositionally biased region" description="Basic residues" evidence="1">
    <location>
        <begin position="18"/>
        <end position="30"/>
    </location>
</feature>
<dbReference type="InterPro" id="IPR049012">
    <property type="entry name" value="Mutator_transp_dom"/>
</dbReference>
<feature type="compositionally biased region" description="Basic and acidic residues" evidence="1">
    <location>
        <begin position="570"/>
        <end position="590"/>
    </location>
</feature>
<gene>
    <name evidence="3" type="ORF">KUF71_009998</name>
</gene>
<feature type="compositionally biased region" description="Low complexity" evidence="1">
    <location>
        <begin position="608"/>
        <end position="617"/>
    </location>
</feature>
<dbReference type="Proteomes" id="UP001219518">
    <property type="component" value="Unassembled WGS sequence"/>
</dbReference>
<evidence type="ECO:0000256" key="1">
    <source>
        <dbReference type="SAM" id="MobiDB-lite"/>
    </source>
</evidence>
<dbReference type="GO" id="GO:0004386">
    <property type="term" value="F:helicase activity"/>
    <property type="evidence" value="ECO:0007669"/>
    <property type="project" value="UniProtKB-KW"/>
</dbReference>
<dbReference type="EMBL" id="JAHWGI010001022">
    <property type="protein sequence ID" value="KAK3920761.1"/>
    <property type="molecule type" value="Genomic_DNA"/>
</dbReference>
<keyword evidence="3" id="KW-0547">Nucleotide-binding</keyword>
<dbReference type="PANTHER" id="PTHR33309">
    <property type="entry name" value="KERATIN, ULTRA HIGH-SULFUR MATRIX PROTEIN-LIKE"/>
    <property type="match status" value="1"/>
</dbReference>
<evidence type="ECO:0000259" key="2">
    <source>
        <dbReference type="Pfam" id="PF20700"/>
    </source>
</evidence>
<organism evidence="3 4">
    <name type="scientific">Frankliniella fusca</name>
    <dbReference type="NCBI Taxonomy" id="407009"/>
    <lineage>
        <taxon>Eukaryota</taxon>
        <taxon>Metazoa</taxon>
        <taxon>Ecdysozoa</taxon>
        <taxon>Arthropoda</taxon>
        <taxon>Hexapoda</taxon>
        <taxon>Insecta</taxon>
        <taxon>Pterygota</taxon>
        <taxon>Neoptera</taxon>
        <taxon>Paraneoptera</taxon>
        <taxon>Thysanoptera</taxon>
        <taxon>Terebrantia</taxon>
        <taxon>Thripoidea</taxon>
        <taxon>Thripidae</taxon>
        <taxon>Frankliniella</taxon>
    </lineage>
</organism>
<accession>A0AAE1HHG9</accession>
<dbReference type="AlphaFoldDB" id="A0AAE1HHG9"/>
<evidence type="ECO:0000313" key="3">
    <source>
        <dbReference type="EMBL" id="KAK3920761.1"/>
    </source>
</evidence>
<reference evidence="3" key="1">
    <citation type="submission" date="2021-07" db="EMBL/GenBank/DDBJ databases">
        <authorList>
            <person name="Catto M.A."/>
            <person name="Jacobson A."/>
            <person name="Kennedy G."/>
            <person name="Labadie P."/>
            <person name="Hunt B.G."/>
            <person name="Srinivasan R."/>
        </authorList>
    </citation>
    <scope>NUCLEOTIDE SEQUENCE</scope>
    <source>
        <strain evidence="3">PL_HMW_Pooled</strain>
        <tissue evidence="3">Head</tissue>
    </source>
</reference>
<keyword evidence="3" id="KW-0378">Hydrolase</keyword>
<feature type="region of interest" description="Disordered" evidence="1">
    <location>
        <begin position="1"/>
        <end position="61"/>
    </location>
</feature>